<dbReference type="InterPro" id="IPR041267">
    <property type="entry name" value="NLRP_HD2"/>
</dbReference>
<dbReference type="PANTHER" id="PTHR46844:SF1">
    <property type="entry name" value="SLR5058 PROTEIN"/>
    <property type="match status" value="1"/>
</dbReference>
<gene>
    <name evidence="3" type="ORF">IM811_002887</name>
</gene>
<proteinExistence type="predicted"/>
<evidence type="ECO:0000259" key="2">
    <source>
        <dbReference type="PROSITE" id="PS50837"/>
    </source>
</evidence>
<dbReference type="Pfam" id="PF17776">
    <property type="entry name" value="NLRC4_HD2"/>
    <property type="match status" value="1"/>
</dbReference>
<dbReference type="InterPro" id="IPR007111">
    <property type="entry name" value="NACHT_NTPase"/>
</dbReference>
<sequence length="525" mass="61199">MYGYGKDKAMLELHEAIYVREKQNISMVQVDEYLNSHHYSDDRLRIQRLSGENLDMAKCYINLAVVRHMPLNNTAPSNEEASPFDIFSRLGVDSRDANQCVDLAKMFDSRHTSQGLMKAPRRILIRGRAGVGKTTLCKKMVFEFERRNLWNDLFERVLWVPLRTLKTLSRDSLTLVDFFHYHFFRDDHRFGHILAERLAAEVQPRPGMSTGSRTLLILDGLDEVTETWNIDEPMHDLLAKLLNQPNVIITSRPHAQLPLDVENPIDLELETVGFQLKQVDEYLEMALPSPKDVKEIQNFLKRFAIVQGLARIPILLDALCYIWSDNAGNNPILQTMTNFYKYVQQQLMIKDSVRLGKRKASVAHNMGPLQLEDCFKDEVELLEKLAFTGMVNDMIEFEPKTRHFFLRAFKNENDRILPDQSIRHLSFLRTSDPHKKGADVNYHFLHLTFQEFFAASCFVRQWISNSENSVCYLDLKHDTGKEQETISSFLAQHKYNPRYDIFWRFVAGLLDNEQNGDEVENFFRR</sequence>
<organism evidence="3 4">
    <name type="scientific">Bionectria ochroleuca</name>
    <name type="common">Gliocladium roseum</name>
    <dbReference type="NCBI Taxonomy" id="29856"/>
    <lineage>
        <taxon>Eukaryota</taxon>
        <taxon>Fungi</taxon>
        <taxon>Dikarya</taxon>
        <taxon>Ascomycota</taxon>
        <taxon>Pezizomycotina</taxon>
        <taxon>Sordariomycetes</taxon>
        <taxon>Hypocreomycetidae</taxon>
        <taxon>Hypocreales</taxon>
        <taxon>Bionectriaceae</taxon>
        <taxon>Clonostachys</taxon>
    </lineage>
</organism>
<dbReference type="AlphaFoldDB" id="A0A8H7N3H9"/>
<feature type="domain" description="NACHT" evidence="2">
    <location>
        <begin position="121"/>
        <end position="257"/>
    </location>
</feature>
<comment type="caution">
    <text evidence="3">The sequence shown here is derived from an EMBL/GenBank/DDBJ whole genome shotgun (WGS) entry which is preliminary data.</text>
</comment>
<accession>A0A8H7N3H9</accession>
<dbReference type="Gene3D" id="3.40.50.300">
    <property type="entry name" value="P-loop containing nucleotide triphosphate hydrolases"/>
    <property type="match status" value="1"/>
</dbReference>
<dbReference type="PROSITE" id="PS50837">
    <property type="entry name" value="NACHT"/>
    <property type="match status" value="1"/>
</dbReference>
<dbReference type="Pfam" id="PF05729">
    <property type="entry name" value="NACHT"/>
    <property type="match status" value="1"/>
</dbReference>
<evidence type="ECO:0000313" key="4">
    <source>
        <dbReference type="Proteomes" id="UP000616885"/>
    </source>
</evidence>
<dbReference type="Proteomes" id="UP000616885">
    <property type="component" value="Unassembled WGS sequence"/>
</dbReference>
<name>A0A8H7N3H9_BIOOC</name>
<dbReference type="PANTHER" id="PTHR46844">
    <property type="entry name" value="SLR5058 PROTEIN"/>
    <property type="match status" value="1"/>
</dbReference>
<dbReference type="SUPFAM" id="SSF52540">
    <property type="entry name" value="P-loop containing nucleoside triphosphate hydrolases"/>
    <property type="match status" value="1"/>
</dbReference>
<dbReference type="EMBL" id="JADCTT010000010">
    <property type="protein sequence ID" value="KAF9747553.1"/>
    <property type="molecule type" value="Genomic_DNA"/>
</dbReference>
<protein>
    <recommendedName>
        <fullName evidence="2">NACHT domain-containing protein</fullName>
    </recommendedName>
</protein>
<keyword evidence="1" id="KW-0677">Repeat</keyword>
<evidence type="ECO:0000313" key="3">
    <source>
        <dbReference type="EMBL" id="KAF9747553.1"/>
    </source>
</evidence>
<dbReference type="Pfam" id="PF23238">
    <property type="entry name" value="DUF7068"/>
    <property type="match status" value="1"/>
</dbReference>
<dbReference type="InterPro" id="IPR055496">
    <property type="entry name" value="DUF7068"/>
</dbReference>
<evidence type="ECO:0000256" key="1">
    <source>
        <dbReference type="ARBA" id="ARBA00022737"/>
    </source>
</evidence>
<dbReference type="InterPro" id="IPR027417">
    <property type="entry name" value="P-loop_NTPase"/>
</dbReference>
<reference evidence="3" key="1">
    <citation type="submission" date="2020-10" db="EMBL/GenBank/DDBJ databases">
        <title>High-Quality Genome Resource of Clonostachys rosea strain S41 by Oxford Nanopore Long-Read Sequencing.</title>
        <authorList>
            <person name="Wang H."/>
        </authorList>
    </citation>
    <scope>NUCLEOTIDE SEQUENCE</scope>
    <source>
        <strain evidence="3">S41</strain>
    </source>
</reference>